<dbReference type="EMBL" id="JACGWO010000011">
    <property type="protein sequence ID" value="KAK4415493.1"/>
    <property type="molecule type" value="Genomic_DNA"/>
</dbReference>
<evidence type="ECO:0000313" key="3">
    <source>
        <dbReference type="Proteomes" id="UP001293254"/>
    </source>
</evidence>
<dbReference type="AlphaFoldDB" id="A0AAE1XP63"/>
<protein>
    <submittedName>
        <fullName evidence="2">Uncharacterized protein</fullName>
    </submittedName>
</protein>
<dbReference type="Proteomes" id="UP001293254">
    <property type="component" value="Unassembled WGS sequence"/>
</dbReference>
<organism evidence="2 3">
    <name type="scientific">Sesamum alatum</name>
    <dbReference type="NCBI Taxonomy" id="300844"/>
    <lineage>
        <taxon>Eukaryota</taxon>
        <taxon>Viridiplantae</taxon>
        <taxon>Streptophyta</taxon>
        <taxon>Embryophyta</taxon>
        <taxon>Tracheophyta</taxon>
        <taxon>Spermatophyta</taxon>
        <taxon>Magnoliopsida</taxon>
        <taxon>eudicotyledons</taxon>
        <taxon>Gunneridae</taxon>
        <taxon>Pentapetalae</taxon>
        <taxon>asterids</taxon>
        <taxon>lamiids</taxon>
        <taxon>Lamiales</taxon>
        <taxon>Pedaliaceae</taxon>
        <taxon>Sesamum</taxon>
    </lineage>
</organism>
<keyword evidence="3" id="KW-1185">Reference proteome</keyword>
<evidence type="ECO:0000256" key="1">
    <source>
        <dbReference type="SAM" id="MobiDB-lite"/>
    </source>
</evidence>
<reference evidence="2" key="2">
    <citation type="journal article" date="2024" name="Plant">
        <title>Genomic evolution and insights into agronomic trait innovations of Sesamum species.</title>
        <authorList>
            <person name="Miao H."/>
            <person name="Wang L."/>
            <person name="Qu L."/>
            <person name="Liu H."/>
            <person name="Sun Y."/>
            <person name="Le M."/>
            <person name="Wang Q."/>
            <person name="Wei S."/>
            <person name="Zheng Y."/>
            <person name="Lin W."/>
            <person name="Duan Y."/>
            <person name="Cao H."/>
            <person name="Xiong S."/>
            <person name="Wang X."/>
            <person name="Wei L."/>
            <person name="Li C."/>
            <person name="Ma Q."/>
            <person name="Ju M."/>
            <person name="Zhao R."/>
            <person name="Li G."/>
            <person name="Mu C."/>
            <person name="Tian Q."/>
            <person name="Mei H."/>
            <person name="Zhang T."/>
            <person name="Gao T."/>
            <person name="Zhang H."/>
        </authorList>
    </citation>
    <scope>NUCLEOTIDE SEQUENCE</scope>
    <source>
        <strain evidence="2">3651</strain>
    </source>
</reference>
<sequence length="115" mass="12809">MSFTYEWLYILRDCPTQLEVTQMGAGVEMQYGAWLRETKSVMISSQGTFRSMGGGGGYQQTRTGPWGRSTERWGVGIFDFQHRRGVSQEGEQSKGTMDENLAPESGGAAKTNRQT</sequence>
<evidence type="ECO:0000313" key="2">
    <source>
        <dbReference type="EMBL" id="KAK4415493.1"/>
    </source>
</evidence>
<reference evidence="2" key="1">
    <citation type="submission" date="2020-06" db="EMBL/GenBank/DDBJ databases">
        <authorList>
            <person name="Li T."/>
            <person name="Hu X."/>
            <person name="Zhang T."/>
            <person name="Song X."/>
            <person name="Zhang H."/>
            <person name="Dai N."/>
            <person name="Sheng W."/>
            <person name="Hou X."/>
            <person name="Wei L."/>
        </authorList>
    </citation>
    <scope>NUCLEOTIDE SEQUENCE</scope>
    <source>
        <strain evidence="2">3651</strain>
        <tissue evidence="2">Leaf</tissue>
    </source>
</reference>
<comment type="caution">
    <text evidence="2">The sequence shown here is derived from an EMBL/GenBank/DDBJ whole genome shotgun (WGS) entry which is preliminary data.</text>
</comment>
<name>A0AAE1XP63_9LAMI</name>
<feature type="region of interest" description="Disordered" evidence="1">
    <location>
        <begin position="84"/>
        <end position="115"/>
    </location>
</feature>
<accession>A0AAE1XP63</accession>
<gene>
    <name evidence="2" type="ORF">Salat_2656700</name>
</gene>
<proteinExistence type="predicted"/>